<evidence type="ECO:0000256" key="16">
    <source>
        <dbReference type="ARBA" id="ARBA00023239"/>
    </source>
</evidence>
<dbReference type="InterPro" id="IPR050071">
    <property type="entry name" value="Dehydroquinate_synthase"/>
</dbReference>
<accession>D4LDE7</accession>
<dbReference type="HOGENOM" id="CLU_001201_0_1_9"/>
<evidence type="ECO:0000256" key="6">
    <source>
        <dbReference type="ARBA" id="ARBA00005412"/>
    </source>
</evidence>
<feature type="binding site" evidence="18">
    <location>
        <position position="184"/>
    </location>
    <ligand>
        <name>Zn(2+)</name>
        <dbReference type="ChEBI" id="CHEBI:29105"/>
    </ligand>
</feature>
<dbReference type="UniPathway" id="UPA00053">
    <property type="reaction ID" value="UER00085"/>
</dbReference>
<comment type="cofactor">
    <cofactor evidence="18">
        <name>Co(2+)</name>
        <dbReference type="ChEBI" id="CHEBI:48828"/>
    </cofactor>
    <cofactor evidence="18">
        <name>Zn(2+)</name>
        <dbReference type="ChEBI" id="CHEBI:29105"/>
    </cofactor>
    <text evidence="18">Binds 1 divalent metal cation per subunit. Can use either Co(2+) or Zn(2+).</text>
</comment>
<organism evidence="21 22">
    <name type="scientific">Ruminococcus champanellensis (strain DSM 18848 / JCM 17042 / KCTC 15320 / 18P13)</name>
    <dbReference type="NCBI Taxonomy" id="213810"/>
    <lineage>
        <taxon>Bacteria</taxon>
        <taxon>Bacillati</taxon>
        <taxon>Bacillota</taxon>
        <taxon>Clostridia</taxon>
        <taxon>Eubacteriales</taxon>
        <taxon>Oscillospiraceae</taxon>
        <taxon>Ruminococcus</taxon>
    </lineage>
</organism>
<evidence type="ECO:0000313" key="21">
    <source>
        <dbReference type="EMBL" id="CBL17642.1"/>
    </source>
</evidence>
<comment type="subcellular location">
    <subcellularLocation>
        <location evidence="4 18">Cytoplasm</location>
    </subcellularLocation>
</comment>
<keyword evidence="13 18" id="KW-0862">Zinc</keyword>
<evidence type="ECO:0000256" key="12">
    <source>
        <dbReference type="ARBA" id="ARBA00022741"/>
    </source>
</evidence>
<comment type="catalytic activity">
    <reaction evidence="1 18">
        <text>7-phospho-2-dehydro-3-deoxy-D-arabino-heptonate = 3-dehydroquinate + phosphate</text>
        <dbReference type="Rhea" id="RHEA:21968"/>
        <dbReference type="ChEBI" id="CHEBI:32364"/>
        <dbReference type="ChEBI" id="CHEBI:43474"/>
        <dbReference type="ChEBI" id="CHEBI:58394"/>
        <dbReference type="EC" id="4.2.3.4"/>
    </reaction>
</comment>
<dbReference type="InterPro" id="IPR016037">
    <property type="entry name" value="DHQ_synth_AroB"/>
</dbReference>
<keyword evidence="22" id="KW-1185">Reference proteome</keyword>
<comment type="caution">
    <text evidence="18">Lacks conserved residue(s) required for the propagation of feature annotation.</text>
</comment>
<comment type="function">
    <text evidence="18">Catalyzes the conversion of 3-deoxy-D-arabino-heptulosonate 7-phosphate (DAHP) to dehydroquinate (DHQ).</text>
</comment>
<dbReference type="EMBL" id="FP929052">
    <property type="protein sequence ID" value="CBL17642.1"/>
    <property type="molecule type" value="Genomic_DNA"/>
</dbReference>
<evidence type="ECO:0000256" key="13">
    <source>
        <dbReference type="ARBA" id="ARBA00022833"/>
    </source>
</evidence>
<keyword evidence="17 18" id="KW-0170">Cobalt</keyword>
<dbReference type="InterPro" id="IPR056179">
    <property type="entry name" value="DHQS_C"/>
</dbReference>
<keyword evidence="10 18" id="KW-0028">Amino-acid biosynthesis</keyword>
<dbReference type="HAMAP" id="MF_00110">
    <property type="entry name" value="DHQ_synthase"/>
    <property type="match status" value="1"/>
</dbReference>
<evidence type="ECO:0000256" key="7">
    <source>
        <dbReference type="ARBA" id="ARBA00013031"/>
    </source>
</evidence>
<comment type="pathway">
    <text evidence="5 18">Metabolic intermediate biosynthesis; chorismate biosynthesis; chorismate from D-erythrose 4-phosphate and phosphoenolpyruvate: step 2/7.</text>
</comment>
<evidence type="ECO:0000256" key="15">
    <source>
        <dbReference type="ARBA" id="ARBA00023141"/>
    </source>
</evidence>
<keyword evidence="11 18" id="KW-0479">Metal-binding</keyword>
<evidence type="ECO:0000256" key="8">
    <source>
        <dbReference type="ARBA" id="ARBA00017684"/>
    </source>
</evidence>
<reference evidence="21 22" key="1">
    <citation type="submission" date="2010-03" db="EMBL/GenBank/DDBJ databases">
        <title>The genome sequence of Ruminococcus sp. 18P13.</title>
        <authorList>
            <consortium name="metaHIT consortium -- http://www.metahit.eu/"/>
            <person name="Pajon A."/>
            <person name="Turner K."/>
            <person name="Parkhill J."/>
            <person name="Bernalier A."/>
        </authorList>
    </citation>
    <scope>NUCLEOTIDE SEQUENCE [LARGE SCALE GENOMIC DNA]</scope>
    <source>
        <strain evidence="22">DSM 18848 / JCM 17042 / 18P13</strain>
    </source>
</reference>
<dbReference type="InterPro" id="IPR030960">
    <property type="entry name" value="DHQS/DOIS_N"/>
</dbReference>
<dbReference type="Gene3D" id="3.40.50.1970">
    <property type="match status" value="1"/>
</dbReference>
<gene>
    <name evidence="18" type="primary">aroB</name>
    <name evidence="21" type="ordered locus">RUM_15490</name>
</gene>
<dbReference type="GO" id="GO:0009423">
    <property type="term" value="P:chorismate biosynthetic process"/>
    <property type="evidence" value="ECO:0007669"/>
    <property type="project" value="UniProtKB-UniRule"/>
</dbReference>
<proteinExistence type="inferred from homology"/>
<comment type="cofactor">
    <cofactor evidence="3">
        <name>Zn(2+)</name>
        <dbReference type="ChEBI" id="CHEBI:29105"/>
    </cofactor>
</comment>
<dbReference type="PATRIC" id="fig|213810.4.peg.1447"/>
<name>D4LDE7_RUMC1</name>
<dbReference type="BioCyc" id="RCHA213810:RUM_RS07545-MONOMER"/>
<protein>
    <recommendedName>
        <fullName evidence="8 18">3-dehydroquinate synthase</fullName>
        <shortName evidence="18">DHQS</shortName>
        <ecNumber evidence="7 18">4.2.3.4</ecNumber>
    </recommendedName>
</protein>
<sequence length="348" mass="37351">MRRISVHASTDYDVLVEHGLLRQCGSLLAGAAVTRHFVIVTDDTVDELYSKDLLHALDMAGCKAECFVFPHGEASKCSGTLLKLYDFLCESGITRSDCLIALGGGVVGDLTGFAAATFLRGIRYIQIPTTLLAQIDSSVGGKTAINIPGGKNLVGAFKQPSLVICDPDTLKTLPGHILSDGIAEAIKYGMIRDPGLFALLDAHNSDNVLPQADEIIARCVTIKRDIVAKDEFDTGERMLLNFGHTLGHAIERHSEFAYTHGQAVAAGMCMLSARTAAPAVTARLIGCVNNYGLPTDYDAPMQELTALCGHDKKRMGGELSYVVCPAIGQGEIRKASFPDFCRMMEESL</sequence>
<dbReference type="GO" id="GO:0008652">
    <property type="term" value="P:amino acid biosynthetic process"/>
    <property type="evidence" value="ECO:0007669"/>
    <property type="project" value="UniProtKB-KW"/>
</dbReference>
<evidence type="ECO:0000256" key="9">
    <source>
        <dbReference type="ARBA" id="ARBA00022490"/>
    </source>
</evidence>
<feature type="binding site" evidence="18">
    <location>
        <position position="142"/>
    </location>
    <ligand>
        <name>NAD(+)</name>
        <dbReference type="ChEBI" id="CHEBI:57540"/>
    </ligand>
</feature>
<evidence type="ECO:0000256" key="3">
    <source>
        <dbReference type="ARBA" id="ARBA00001947"/>
    </source>
</evidence>
<dbReference type="InterPro" id="IPR030963">
    <property type="entry name" value="DHQ_synth_fam"/>
</dbReference>
<evidence type="ECO:0000256" key="5">
    <source>
        <dbReference type="ARBA" id="ARBA00004661"/>
    </source>
</evidence>
<keyword evidence="16 18" id="KW-0456">Lyase</keyword>
<dbReference type="SUPFAM" id="SSF56796">
    <property type="entry name" value="Dehydroquinate synthase-like"/>
    <property type="match status" value="1"/>
</dbReference>
<comment type="cofactor">
    <cofactor evidence="2 18">
        <name>NAD(+)</name>
        <dbReference type="ChEBI" id="CHEBI:57540"/>
    </cofactor>
</comment>
<feature type="binding site" evidence="18">
    <location>
        <position position="260"/>
    </location>
    <ligand>
        <name>Zn(2+)</name>
        <dbReference type="ChEBI" id="CHEBI:29105"/>
    </ligand>
</feature>
<feature type="binding site" evidence="18">
    <location>
        <begin position="169"/>
        <end position="172"/>
    </location>
    <ligand>
        <name>NAD(+)</name>
        <dbReference type="ChEBI" id="CHEBI:57540"/>
    </ligand>
</feature>
<dbReference type="GO" id="GO:0009073">
    <property type="term" value="P:aromatic amino acid family biosynthetic process"/>
    <property type="evidence" value="ECO:0007669"/>
    <property type="project" value="UniProtKB-KW"/>
</dbReference>
<dbReference type="GeneID" id="83156267"/>
<dbReference type="PANTHER" id="PTHR43622:SF7">
    <property type="entry name" value="3-DEHYDROQUINATE SYNTHASE, CHLOROPLASTIC"/>
    <property type="match status" value="1"/>
</dbReference>
<comment type="similarity">
    <text evidence="6 18">Belongs to the sugar phosphate cyclases superfamily. Dehydroquinate synthase family.</text>
</comment>
<evidence type="ECO:0000259" key="19">
    <source>
        <dbReference type="Pfam" id="PF01761"/>
    </source>
</evidence>
<feature type="domain" description="3-dehydroquinate synthase C-terminal" evidence="20">
    <location>
        <begin position="181"/>
        <end position="313"/>
    </location>
</feature>
<evidence type="ECO:0000256" key="11">
    <source>
        <dbReference type="ARBA" id="ARBA00022723"/>
    </source>
</evidence>
<dbReference type="OrthoDB" id="9806583at2"/>
<keyword evidence="15 18" id="KW-0057">Aromatic amino acid biosynthesis</keyword>
<dbReference type="AlphaFoldDB" id="D4LDE7"/>
<keyword evidence="12 18" id="KW-0547">Nucleotide-binding</keyword>
<feature type="binding site" evidence="18">
    <location>
        <position position="244"/>
    </location>
    <ligand>
        <name>Zn(2+)</name>
        <dbReference type="ChEBI" id="CHEBI:29105"/>
    </ligand>
</feature>
<dbReference type="GO" id="GO:0046872">
    <property type="term" value="F:metal ion binding"/>
    <property type="evidence" value="ECO:0007669"/>
    <property type="project" value="UniProtKB-KW"/>
</dbReference>
<evidence type="ECO:0000256" key="18">
    <source>
        <dbReference type="HAMAP-Rule" id="MF_00110"/>
    </source>
</evidence>
<dbReference type="NCBIfam" id="TIGR01357">
    <property type="entry name" value="aroB"/>
    <property type="match status" value="1"/>
</dbReference>
<dbReference type="Pfam" id="PF01761">
    <property type="entry name" value="DHQ_synthase"/>
    <property type="match status" value="1"/>
</dbReference>
<dbReference type="KEGG" id="rch:RUM_15490"/>
<dbReference type="Gene3D" id="1.20.1090.10">
    <property type="entry name" value="Dehydroquinate synthase-like - alpha domain"/>
    <property type="match status" value="1"/>
</dbReference>
<dbReference type="GO" id="GO:0005737">
    <property type="term" value="C:cytoplasm"/>
    <property type="evidence" value="ECO:0007669"/>
    <property type="project" value="UniProtKB-SubCell"/>
</dbReference>
<dbReference type="PIRSF" id="PIRSF001455">
    <property type="entry name" value="DHQ_synth"/>
    <property type="match status" value="1"/>
</dbReference>
<dbReference type="PANTHER" id="PTHR43622">
    <property type="entry name" value="3-DEHYDROQUINATE SYNTHASE"/>
    <property type="match status" value="1"/>
</dbReference>
<dbReference type="EC" id="4.2.3.4" evidence="7 18"/>
<keyword evidence="9 18" id="KW-0963">Cytoplasm</keyword>
<dbReference type="Pfam" id="PF24621">
    <property type="entry name" value="DHQS_C"/>
    <property type="match status" value="1"/>
</dbReference>
<dbReference type="Proteomes" id="UP000007054">
    <property type="component" value="Chromosome"/>
</dbReference>
<feature type="binding site" evidence="18">
    <location>
        <begin position="105"/>
        <end position="109"/>
    </location>
    <ligand>
        <name>NAD(+)</name>
        <dbReference type="ChEBI" id="CHEBI:57540"/>
    </ligand>
</feature>
<evidence type="ECO:0000256" key="2">
    <source>
        <dbReference type="ARBA" id="ARBA00001911"/>
    </source>
</evidence>
<dbReference type="RefSeq" id="WP_015558548.1">
    <property type="nucleotide sequence ID" value="NC_021039.1"/>
</dbReference>
<evidence type="ECO:0000256" key="10">
    <source>
        <dbReference type="ARBA" id="ARBA00022605"/>
    </source>
</evidence>
<feature type="domain" description="3-dehydroquinate synthase N-terminal" evidence="19">
    <location>
        <begin position="68"/>
        <end position="176"/>
    </location>
</feature>
<evidence type="ECO:0000256" key="14">
    <source>
        <dbReference type="ARBA" id="ARBA00023027"/>
    </source>
</evidence>
<keyword evidence="14 18" id="KW-0520">NAD</keyword>
<dbReference type="GO" id="GO:0000166">
    <property type="term" value="F:nucleotide binding"/>
    <property type="evidence" value="ECO:0007669"/>
    <property type="project" value="UniProtKB-KW"/>
</dbReference>
<evidence type="ECO:0000256" key="4">
    <source>
        <dbReference type="ARBA" id="ARBA00004496"/>
    </source>
</evidence>
<evidence type="ECO:0000313" key="22">
    <source>
        <dbReference type="Proteomes" id="UP000007054"/>
    </source>
</evidence>
<evidence type="ECO:0000259" key="20">
    <source>
        <dbReference type="Pfam" id="PF24621"/>
    </source>
</evidence>
<evidence type="ECO:0000256" key="17">
    <source>
        <dbReference type="ARBA" id="ARBA00023285"/>
    </source>
</evidence>
<feature type="binding site" evidence="18">
    <location>
        <position position="151"/>
    </location>
    <ligand>
        <name>NAD(+)</name>
        <dbReference type="ChEBI" id="CHEBI:57540"/>
    </ligand>
</feature>
<feature type="binding site" evidence="18">
    <location>
        <begin position="129"/>
        <end position="130"/>
    </location>
    <ligand>
        <name>NAD(+)</name>
        <dbReference type="ChEBI" id="CHEBI:57540"/>
    </ligand>
</feature>
<dbReference type="STRING" id="213810.RUM_15490"/>
<dbReference type="FunFam" id="3.40.50.1970:FF:000007">
    <property type="entry name" value="Pentafunctional AROM polypeptide"/>
    <property type="match status" value="1"/>
</dbReference>
<dbReference type="CDD" id="cd08195">
    <property type="entry name" value="DHQS"/>
    <property type="match status" value="1"/>
</dbReference>
<dbReference type="GO" id="GO:0003856">
    <property type="term" value="F:3-dehydroquinate synthase activity"/>
    <property type="evidence" value="ECO:0007669"/>
    <property type="project" value="UniProtKB-UniRule"/>
</dbReference>
<evidence type="ECO:0000256" key="1">
    <source>
        <dbReference type="ARBA" id="ARBA00001393"/>
    </source>
</evidence>